<evidence type="ECO:0000313" key="3">
    <source>
        <dbReference type="Proteomes" id="UP000297318"/>
    </source>
</evidence>
<evidence type="ECO:0000256" key="1">
    <source>
        <dbReference type="SAM" id="MobiDB-lite"/>
    </source>
</evidence>
<protein>
    <submittedName>
        <fullName evidence="2">Uncharacterized protein</fullName>
    </submittedName>
</protein>
<evidence type="ECO:0000313" key="2">
    <source>
        <dbReference type="EMBL" id="TGO05327.1"/>
    </source>
</evidence>
<reference evidence="2 3" key="1">
    <citation type="submission" date="2018-11" db="EMBL/GenBank/DDBJ databases">
        <title>Complete genome sequencing of the Actinobacteria Serinibacter sp. K3-2.</title>
        <authorList>
            <person name="Rakitin A.L."/>
            <person name="Beletsky A.V."/>
            <person name="Mardanov A.V."/>
            <person name="Ravin N.V."/>
            <person name="Gromova A.S."/>
            <person name="Filippova S.N."/>
            <person name="Gal'Chenko V.F."/>
        </authorList>
    </citation>
    <scope>NUCLEOTIDE SEQUENCE [LARGE SCALE GENOMIC DNA]</scope>
    <source>
        <strain evidence="2 3">K3-2</strain>
    </source>
</reference>
<dbReference type="AlphaFoldDB" id="A0A4Z1E6L9"/>
<feature type="region of interest" description="Disordered" evidence="1">
    <location>
        <begin position="1"/>
        <end position="23"/>
    </location>
</feature>
<keyword evidence="3" id="KW-1185">Reference proteome</keyword>
<organism evidence="2 3">
    <name type="scientific">Serinibacter arcticus</name>
    <dbReference type="NCBI Taxonomy" id="1655435"/>
    <lineage>
        <taxon>Bacteria</taxon>
        <taxon>Bacillati</taxon>
        <taxon>Actinomycetota</taxon>
        <taxon>Actinomycetes</taxon>
        <taxon>Micrococcales</taxon>
        <taxon>Beutenbergiaceae</taxon>
        <taxon>Serinibacter</taxon>
    </lineage>
</organism>
<dbReference type="RefSeq" id="WP_135849348.1">
    <property type="nucleotide sequence ID" value="NZ_RHPJ01000002.1"/>
</dbReference>
<dbReference type="OrthoDB" id="5149349at2"/>
<proteinExistence type="predicted"/>
<accession>A0A4Z1E6L9</accession>
<dbReference type="EMBL" id="RHPJ01000002">
    <property type="protein sequence ID" value="TGO05327.1"/>
    <property type="molecule type" value="Genomic_DNA"/>
</dbReference>
<sequence length="128" mass="13481">MSTIHFTDHRFTERTATPGAGRNETETAALAVGDAVAHVLAGTMPDAERVLRRPLPIAFLDDGRRLFLVIDAGRGRAADAPRSWGVEVVTDGDLVGEPSGGQTAVRSTQRLTPESAAAAALYVLSASR</sequence>
<dbReference type="Proteomes" id="UP000297318">
    <property type="component" value="Unassembled WGS sequence"/>
</dbReference>
<gene>
    <name evidence="2" type="ORF">SERN_1331</name>
</gene>
<comment type="caution">
    <text evidence="2">The sequence shown here is derived from an EMBL/GenBank/DDBJ whole genome shotgun (WGS) entry which is preliminary data.</text>
</comment>
<name>A0A4Z1E6L9_9MICO</name>
<feature type="compositionally biased region" description="Basic and acidic residues" evidence="1">
    <location>
        <begin position="1"/>
        <end position="13"/>
    </location>
</feature>